<comment type="caution">
    <text evidence="2">The sequence shown here is derived from an EMBL/GenBank/DDBJ whole genome shotgun (WGS) entry which is preliminary data.</text>
</comment>
<sequence length="488" mass="50710">MHHLQPHRARFTQGSTGAWPHRVHAHASCGAAPVGRRAHTAPALGLLPPPGLPSVYGAPSGAACLAAAPQQGAATTAPSPLVTPYGWADGDVLRLVLADGRTVYAEVLASRPAARTNPPPRQTPRIAAGTGGGASTQSVQLLCQGGRYTVRPHSTASDVVAAATTAAAGAGGDLLPAEQVADGPALVLEAAGGALPPGDPLRAMLESPPKRHAAALRAWGPLTARLMRPPTQPPQRPAAMPPQEQQQQQQQQPQPGEPGSLDGALVVSFHRTAWLGELRRQAAVEPGTWCVGSGPSDPPASDDARALFTAGELACLLEGRRGVVLLQLHVGWDAHDRVPPYGPYKPLSLRLLREALERPDIVSYCSSAPVPGAAGAAAAAGNPAYGLTMVLCADKEPYRSWGAHVASFGCQAALEAQSPYYKLLIGRILGYRPDNIAHYIQEKHGRAPSGEVVAAVEQQLLRLSSKRPTLPWNASSRGGGGGGRKKAK</sequence>
<protein>
    <submittedName>
        <fullName evidence="2">Uncharacterized protein</fullName>
    </submittedName>
</protein>
<evidence type="ECO:0000256" key="1">
    <source>
        <dbReference type="SAM" id="MobiDB-lite"/>
    </source>
</evidence>
<feature type="region of interest" description="Disordered" evidence="1">
    <location>
        <begin position="467"/>
        <end position="488"/>
    </location>
</feature>
<dbReference type="Proteomes" id="UP001165080">
    <property type="component" value="Unassembled WGS sequence"/>
</dbReference>
<name>A0A9W6F964_9CHLO</name>
<proteinExistence type="predicted"/>
<reference evidence="2 3" key="1">
    <citation type="journal article" date="2023" name="Commun. Biol.">
        <title>Reorganization of the ancestral sex-determining regions during the evolution of trioecy in Pleodorina starrii.</title>
        <authorList>
            <person name="Takahashi K."/>
            <person name="Suzuki S."/>
            <person name="Kawai-Toyooka H."/>
            <person name="Yamamoto K."/>
            <person name="Hamaji T."/>
            <person name="Ootsuki R."/>
            <person name="Yamaguchi H."/>
            <person name="Kawachi M."/>
            <person name="Higashiyama T."/>
            <person name="Nozaki H."/>
        </authorList>
    </citation>
    <scope>NUCLEOTIDE SEQUENCE [LARGE SCALE GENOMIC DNA]</scope>
    <source>
        <strain evidence="2 3">NIES-4479</strain>
    </source>
</reference>
<dbReference type="EMBL" id="BRXU01000034">
    <property type="protein sequence ID" value="GLC60405.1"/>
    <property type="molecule type" value="Genomic_DNA"/>
</dbReference>
<feature type="compositionally biased region" description="Pro residues" evidence="1">
    <location>
        <begin position="230"/>
        <end position="240"/>
    </location>
</feature>
<dbReference type="AlphaFoldDB" id="A0A9W6F964"/>
<organism evidence="2 3">
    <name type="scientific">Pleodorina starrii</name>
    <dbReference type="NCBI Taxonomy" id="330485"/>
    <lineage>
        <taxon>Eukaryota</taxon>
        <taxon>Viridiplantae</taxon>
        <taxon>Chlorophyta</taxon>
        <taxon>core chlorophytes</taxon>
        <taxon>Chlorophyceae</taxon>
        <taxon>CS clade</taxon>
        <taxon>Chlamydomonadales</taxon>
        <taxon>Volvocaceae</taxon>
        <taxon>Pleodorina</taxon>
    </lineage>
</organism>
<evidence type="ECO:0000313" key="2">
    <source>
        <dbReference type="EMBL" id="GLC60405.1"/>
    </source>
</evidence>
<gene>
    <name evidence="2" type="primary">PLEST002090</name>
    <name evidence="2" type="ORF">PLESTB_001608700</name>
</gene>
<feature type="region of interest" description="Disordered" evidence="1">
    <location>
        <begin position="111"/>
        <end position="133"/>
    </location>
</feature>
<feature type="compositionally biased region" description="Low complexity" evidence="1">
    <location>
        <begin position="241"/>
        <end position="259"/>
    </location>
</feature>
<feature type="region of interest" description="Disordered" evidence="1">
    <location>
        <begin position="225"/>
        <end position="262"/>
    </location>
</feature>
<evidence type="ECO:0000313" key="3">
    <source>
        <dbReference type="Proteomes" id="UP001165080"/>
    </source>
</evidence>
<accession>A0A9W6F964</accession>
<keyword evidence="3" id="KW-1185">Reference proteome</keyword>